<protein>
    <submittedName>
        <fullName evidence="2">M-phase phosphoprotein 6</fullName>
    </submittedName>
</protein>
<evidence type="ECO:0000313" key="1">
    <source>
        <dbReference type="Proteomes" id="UP000887576"/>
    </source>
</evidence>
<dbReference type="WBParaSite" id="JU765_v2.g740.t1">
    <property type="protein sequence ID" value="JU765_v2.g740.t1"/>
    <property type="gene ID" value="JU765_v2.g740"/>
</dbReference>
<evidence type="ECO:0000313" key="2">
    <source>
        <dbReference type="WBParaSite" id="JU765_v2.g740.t1"/>
    </source>
</evidence>
<dbReference type="Proteomes" id="UP000887576">
    <property type="component" value="Unplaced"/>
</dbReference>
<sequence length="183" mass="21458">MGKYELELSSNLMQMQFMRPAKIALEERRKKENLQKIEDEYFGKVIPAARAHDEKQKFVFCPDIGYSHLQKLRFGRFSFNGANTEVEKLMKLDERQRKGESDETYQSDDEKEIGDEEMANSGFGRRFQKPTPAALQIFTEEHTSDKQEESGTAAVVNQAMRDKKRFEPYRRGRGGFRQKFKKK</sequence>
<name>A0AC34RIV5_9BILA</name>
<reference evidence="2" key="1">
    <citation type="submission" date="2022-11" db="UniProtKB">
        <authorList>
            <consortium name="WormBaseParasite"/>
        </authorList>
    </citation>
    <scope>IDENTIFICATION</scope>
</reference>
<organism evidence="1 2">
    <name type="scientific">Panagrolaimus sp. JU765</name>
    <dbReference type="NCBI Taxonomy" id="591449"/>
    <lineage>
        <taxon>Eukaryota</taxon>
        <taxon>Metazoa</taxon>
        <taxon>Ecdysozoa</taxon>
        <taxon>Nematoda</taxon>
        <taxon>Chromadorea</taxon>
        <taxon>Rhabditida</taxon>
        <taxon>Tylenchina</taxon>
        <taxon>Panagrolaimomorpha</taxon>
        <taxon>Panagrolaimoidea</taxon>
        <taxon>Panagrolaimidae</taxon>
        <taxon>Panagrolaimus</taxon>
    </lineage>
</organism>
<proteinExistence type="predicted"/>
<accession>A0AC34RIV5</accession>